<name>Q18F75_HALWD</name>
<dbReference type="AlphaFoldDB" id="Q18F75"/>
<keyword evidence="2" id="KW-1185">Reference proteome</keyword>
<dbReference type="STRING" id="362976.HQ_3286A"/>
<evidence type="ECO:0000313" key="2">
    <source>
        <dbReference type="Proteomes" id="UP000001975"/>
    </source>
</evidence>
<dbReference type="HOGENOM" id="CLU_1529200_0_0_2"/>
<dbReference type="GeneID" id="4193385"/>
<evidence type="ECO:0000313" key="1">
    <source>
        <dbReference type="EMBL" id="CAJ53383.1"/>
    </source>
</evidence>
<protein>
    <submittedName>
        <fullName evidence="1">Uncharacterized protein</fullName>
    </submittedName>
</protein>
<proteinExistence type="predicted"/>
<dbReference type="EMBL" id="AM180088">
    <property type="protein sequence ID" value="CAJ53383.1"/>
    <property type="molecule type" value="Genomic_DNA"/>
</dbReference>
<dbReference type="RefSeq" id="WP_011572488.1">
    <property type="nucleotide sequence ID" value="NC_008212.1"/>
</dbReference>
<dbReference type="KEGG" id="hwa:HQ_3286A"/>
<organism evidence="1 2">
    <name type="scientific">Haloquadratum walsbyi (strain DSM 16790 / HBSQ001)</name>
    <dbReference type="NCBI Taxonomy" id="362976"/>
    <lineage>
        <taxon>Archaea</taxon>
        <taxon>Methanobacteriati</taxon>
        <taxon>Methanobacteriota</taxon>
        <taxon>Stenosarchaea group</taxon>
        <taxon>Halobacteria</taxon>
        <taxon>Halobacteriales</taxon>
        <taxon>Haloferacaceae</taxon>
        <taxon>Haloquadratum</taxon>
    </lineage>
</organism>
<gene>
    <name evidence="1" type="ordered locus">HQ_3286A</name>
</gene>
<reference evidence="1 2" key="1">
    <citation type="journal article" date="2006" name="BMC Genomics">
        <title>The genome of the square archaeon Haloquadratum walsbyi: life at the limits of water activity.</title>
        <authorList>
            <person name="Bolhuis H.H."/>
            <person name="Palm P.P."/>
            <person name="Wende A.W."/>
            <person name="Falb M.M."/>
            <person name="Rampp M.M."/>
            <person name="Rodriguez-Valera F.F."/>
            <person name="Pfeiffer F.F."/>
            <person name="Oesterhelt D.D."/>
        </authorList>
    </citation>
    <scope>NUCLEOTIDE SEQUENCE [LARGE SCALE GENOMIC DNA]</scope>
    <source>
        <strain evidence="2">DSM 16790 / HBSQ001</strain>
    </source>
</reference>
<accession>Q18F75</accession>
<dbReference type="Proteomes" id="UP000001975">
    <property type="component" value="Chromosome"/>
</dbReference>
<sequence>MTESWKSAGPEFYDEVFQTFDSHSNWEYDDWVSRGDAPENSAAAPETGQRVEYRFEHSDTGAVISVGIPDLTGETPHAVSGTVSQGLTVAESDPHDSLLSGLEEAQAGISESVAGGTDTYVEPVEDLRSVVRIRVPFGYDEQRLEESLDVASEVSERVDDMHRDVLGTIDQYADR</sequence>